<name>A0A252A4U2_9PROT</name>
<organism evidence="3 4">
    <name type="scientific">Acetobacter orientalis</name>
    <dbReference type="NCBI Taxonomy" id="146474"/>
    <lineage>
        <taxon>Bacteria</taxon>
        <taxon>Pseudomonadati</taxon>
        <taxon>Pseudomonadota</taxon>
        <taxon>Alphaproteobacteria</taxon>
        <taxon>Acetobacterales</taxon>
        <taxon>Acetobacteraceae</taxon>
        <taxon>Acetobacter</taxon>
    </lineage>
</organism>
<proteinExistence type="predicted"/>
<sequence>MSKVTQLARAAKGVVAARRFVLLGTLFLAACAGGQGGLGKPAQTETARVEAYLRTAQLKNVPFVQTWPNGATGGGGLTYRPGYLHLVYTAPHGMDLEASGSHAVFKDAQAGSETHMGLSHNPLGLLLGNPIQLSGAVQVTDVQKTPGVLQISMARRDNPSQGLVTLLFQDSGRALTLHNITVVDERRHKVLIQLQAQ</sequence>
<evidence type="ECO:0000256" key="1">
    <source>
        <dbReference type="ARBA" id="ARBA00022729"/>
    </source>
</evidence>
<dbReference type="AlphaFoldDB" id="A0A252A4U2"/>
<dbReference type="SUPFAM" id="SSF89392">
    <property type="entry name" value="Prokaryotic lipoproteins and lipoprotein localization factors"/>
    <property type="match status" value="1"/>
</dbReference>
<accession>A0A252A4U2</accession>
<feature type="chain" id="PRO_5013395539" evidence="2">
    <location>
        <begin position="33"/>
        <end position="197"/>
    </location>
</feature>
<evidence type="ECO:0000313" key="4">
    <source>
        <dbReference type="Proteomes" id="UP000194639"/>
    </source>
</evidence>
<evidence type="ECO:0000313" key="3">
    <source>
        <dbReference type="EMBL" id="OUI84432.1"/>
    </source>
</evidence>
<dbReference type="Proteomes" id="UP000194639">
    <property type="component" value="Unassembled WGS sequence"/>
</dbReference>
<protein>
    <submittedName>
        <fullName evidence="3">Membrane protein</fullName>
    </submittedName>
</protein>
<dbReference type="PROSITE" id="PS51257">
    <property type="entry name" value="PROKAR_LIPOPROTEIN"/>
    <property type="match status" value="1"/>
</dbReference>
<dbReference type="EMBL" id="JOMO01000011">
    <property type="protein sequence ID" value="OUI84432.1"/>
    <property type="molecule type" value="Genomic_DNA"/>
</dbReference>
<feature type="signal peptide" evidence="2">
    <location>
        <begin position="1"/>
        <end position="32"/>
    </location>
</feature>
<dbReference type="RefSeq" id="WP_086551794.1">
    <property type="nucleotide sequence ID" value="NZ_JBDNXM010000001.1"/>
</dbReference>
<reference evidence="3 4" key="1">
    <citation type="submission" date="2014-06" db="EMBL/GenBank/DDBJ databases">
        <authorList>
            <person name="Ju J."/>
            <person name="Zhang J."/>
        </authorList>
    </citation>
    <scope>NUCLEOTIDE SEQUENCE [LARGE SCALE GENOMIC DNA]</scope>
    <source>
        <strain evidence="3">DmW_045</strain>
    </source>
</reference>
<gene>
    <name evidence="3" type="ORF">HK12_00575</name>
</gene>
<keyword evidence="1 2" id="KW-0732">Signal</keyword>
<comment type="caution">
    <text evidence="3">The sequence shown here is derived from an EMBL/GenBank/DDBJ whole genome shotgun (WGS) entry which is preliminary data.</text>
</comment>
<evidence type="ECO:0000256" key="2">
    <source>
        <dbReference type="SAM" id="SignalP"/>
    </source>
</evidence>
<dbReference type="InterPro" id="IPR029046">
    <property type="entry name" value="LolA/LolB/LppX"/>
</dbReference>